<feature type="chain" id="PRO_5045317199" evidence="7">
    <location>
        <begin position="22"/>
        <end position="111"/>
    </location>
</feature>
<feature type="region of interest" description="Disordered" evidence="6">
    <location>
        <begin position="92"/>
        <end position="111"/>
    </location>
</feature>
<dbReference type="PRINTS" id="PR00437">
    <property type="entry name" value="SMALLCYTKCXC"/>
</dbReference>
<dbReference type="PROSITE" id="PS51257">
    <property type="entry name" value="PROKAR_LIPOPROTEIN"/>
    <property type="match status" value="1"/>
</dbReference>
<evidence type="ECO:0000256" key="5">
    <source>
        <dbReference type="ARBA" id="ARBA00023157"/>
    </source>
</evidence>
<dbReference type="InterPro" id="IPR039809">
    <property type="entry name" value="Chemokine_b/g/d"/>
</dbReference>
<dbReference type="RefSeq" id="XP_026641162.1">
    <property type="nucleotide sequence ID" value="XM_026785361.1"/>
</dbReference>
<proteinExistence type="inferred from homology"/>
<dbReference type="PANTHER" id="PTHR12015">
    <property type="entry name" value="SMALL INDUCIBLE CYTOKINE A"/>
    <property type="match status" value="1"/>
</dbReference>
<accession>A0ABM1UGQ0</accession>
<feature type="signal peptide" evidence="7">
    <location>
        <begin position="1"/>
        <end position="21"/>
    </location>
</feature>
<keyword evidence="5" id="KW-1015">Disulfide bond</keyword>
<keyword evidence="4" id="KW-0964">Secreted</keyword>
<keyword evidence="7" id="KW-0732">Signal</keyword>
<evidence type="ECO:0000256" key="6">
    <source>
        <dbReference type="SAM" id="MobiDB-lite"/>
    </source>
</evidence>
<comment type="similarity">
    <text evidence="2">Belongs to the intercrine alpha (chemokine CxC) family.</text>
</comment>
<dbReference type="GeneID" id="101987156"/>
<evidence type="ECO:0000313" key="9">
    <source>
        <dbReference type="Proteomes" id="UP000694915"/>
    </source>
</evidence>
<reference evidence="10" key="1">
    <citation type="submission" date="2025-08" db="UniProtKB">
        <authorList>
            <consortium name="RefSeq"/>
        </authorList>
    </citation>
    <scope>IDENTIFICATION</scope>
</reference>
<evidence type="ECO:0000256" key="1">
    <source>
        <dbReference type="ARBA" id="ARBA00004613"/>
    </source>
</evidence>
<dbReference type="SUPFAM" id="SSF54117">
    <property type="entry name" value="Interleukin 8-like chemokines"/>
    <property type="match status" value="1"/>
</dbReference>
<dbReference type="Pfam" id="PF00048">
    <property type="entry name" value="IL8"/>
    <property type="match status" value="1"/>
</dbReference>
<evidence type="ECO:0000256" key="4">
    <source>
        <dbReference type="ARBA" id="ARBA00022525"/>
    </source>
</evidence>
<sequence>MRPSLAAVLLLLASCLAPGHGILEANYTSLKCKCSKTISRPVHPNIIERIQVTPPGNGCPKFEALIWTRSKQILCVNPQDRWFKMVLKYRRSHRKALSSTPPAPVSKKRTT</sequence>
<dbReference type="InterPro" id="IPR001089">
    <property type="entry name" value="Chemokine_CXC"/>
</dbReference>
<dbReference type="InterPro" id="IPR001811">
    <property type="entry name" value="Chemokine_IL8-like_dom"/>
</dbReference>
<protein>
    <submittedName>
        <fullName evidence="10">C-X-C motif chemokine 13 isoform X1</fullName>
    </submittedName>
</protein>
<name>A0ABM1UGQ0_MICOH</name>
<organism evidence="9 10">
    <name type="scientific">Microtus ochrogaster</name>
    <name type="common">Prairie vole</name>
    <dbReference type="NCBI Taxonomy" id="79684"/>
    <lineage>
        <taxon>Eukaryota</taxon>
        <taxon>Metazoa</taxon>
        <taxon>Chordata</taxon>
        <taxon>Craniata</taxon>
        <taxon>Vertebrata</taxon>
        <taxon>Euteleostomi</taxon>
        <taxon>Mammalia</taxon>
        <taxon>Eutheria</taxon>
        <taxon>Euarchontoglires</taxon>
        <taxon>Glires</taxon>
        <taxon>Rodentia</taxon>
        <taxon>Myomorpha</taxon>
        <taxon>Muroidea</taxon>
        <taxon>Cricetidae</taxon>
        <taxon>Arvicolinae</taxon>
        <taxon>Microtus</taxon>
    </lineage>
</organism>
<evidence type="ECO:0000259" key="8">
    <source>
        <dbReference type="SMART" id="SM00199"/>
    </source>
</evidence>
<dbReference type="Gene3D" id="2.40.50.40">
    <property type="match status" value="1"/>
</dbReference>
<dbReference type="PRINTS" id="PR00436">
    <property type="entry name" value="INTERLEUKIN8"/>
</dbReference>
<feature type="domain" description="Chemokine interleukin-8-like" evidence="8">
    <location>
        <begin position="29"/>
        <end position="90"/>
    </location>
</feature>
<dbReference type="CDD" id="cd00273">
    <property type="entry name" value="Chemokine_CXC"/>
    <property type="match status" value="1"/>
</dbReference>
<keyword evidence="9" id="KW-1185">Reference proteome</keyword>
<dbReference type="Proteomes" id="UP000694915">
    <property type="component" value="Linkage group LG1"/>
</dbReference>
<evidence type="ECO:0000256" key="3">
    <source>
        <dbReference type="ARBA" id="ARBA00022514"/>
    </source>
</evidence>
<dbReference type="PANTHER" id="PTHR12015:SF204">
    <property type="entry name" value="C-X-C MOTIF CHEMOKINE 13"/>
    <property type="match status" value="1"/>
</dbReference>
<evidence type="ECO:0000256" key="7">
    <source>
        <dbReference type="SAM" id="SignalP"/>
    </source>
</evidence>
<evidence type="ECO:0000313" key="10">
    <source>
        <dbReference type="RefSeq" id="XP_026641162.1"/>
    </source>
</evidence>
<comment type="subcellular location">
    <subcellularLocation>
        <location evidence="1">Secreted</location>
    </subcellularLocation>
</comment>
<dbReference type="SMART" id="SM00199">
    <property type="entry name" value="SCY"/>
    <property type="match status" value="1"/>
</dbReference>
<dbReference type="InterPro" id="IPR033899">
    <property type="entry name" value="CXC_Chemokine_domain"/>
</dbReference>
<evidence type="ECO:0000256" key="2">
    <source>
        <dbReference type="ARBA" id="ARBA00010665"/>
    </source>
</evidence>
<dbReference type="InterPro" id="IPR036048">
    <property type="entry name" value="Interleukin_8-like_sf"/>
</dbReference>
<keyword evidence="3" id="KW-0202">Cytokine</keyword>
<gene>
    <name evidence="10" type="primary">Cxcl13</name>
</gene>